<reference evidence="2 3" key="1">
    <citation type="journal article" date="2018" name="Front. Plant Sci.">
        <title>Red Clover (Trifolium pratense) and Zigzag Clover (T. medium) - A Picture of Genomic Similarities and Differences.</title>
        <authorList>
            <person name="Dluhosova J."/>
            <person name="Istvanek J."/>
            <person name="Nedelnik J."/>
            <person name="Repkova J."/>
        </authorList>
    </citation>
    <scope>NUCLEOTIDE SEQUENCE [LARGE SCALE GENOMIC DNA]</scope>
    <source>
        <strain evidence="3">cv. 10/8</strain>
        <tissue evidence="2">Leaf</tissue>
    </source>
</reference>
<evidence type="ECO:0000313" key="3">
    <source>
        <dbReference type="Proteomes" id="UP000265520"/>
    </source>
</evidence>
<dbReference type="PANTHER" id="PTHR22876:SF5">
    <property type="entry name" value="CHROMOSOME 9 OPEN READING FRAME 85"/>
    <property type="match status" value="1"/>
</dbReference>
<comment type="caution">
    <text evidence="2">The sequence shown here is derived from an EMBL/GenBank/DDBJ whole genome shotgun (WGS) entry which is preliminary data.</text>
</comment>
<feature type="non-terminal residue" evidence="2">
    <location>
        <position position="64"/>
    </location>
</feature>
<protein>
    <submittedName>
        <fullName evidence="2">Protein IFH1-like</fullName>
    </submittedName>
</protein>
<dbReference type="PANTHER" id="PTHR22876">
    <property type="entry name" value="ZGC:101016"/>
    <property type="match status" value="1"/>
</dbReference>
<dbReference type="EMBL" id="LXQA010064965">
    <property type="protein sequence ID" value="MCI07320.1"/>
    <property type="molecule type" value="Genomic_DNA"/>
</dbReference>
<feature type="signal peptide" evidence="1">
    <location>
        <begin position="1"/>
        <end position="15"/>
    </location>
</feature>
<dbReference type="AlphaFoldDB" id="A0A392P7D5"/>
<sequence length="64" mass="7289">MCTLLIGFYVSVACAKEHRVCAKCCCRVERIVGRDVSEVEAEQKMLEEAIKNASERERRSLLRA</sequence>
<keyword evidence="1" id="KW-0732">Signal</keyword>
<dbReference type="InterPro" id="IPR019351">
    <property type="entry name" value="DUF2039"/>
</dbReference>
<proteinExistence type="predicted"/>
<evidence type="ECO:0000256" key="1">
    <source>
        <dbReference type="SAM" id="SignalP"/>
    </source>
</evidence>
<keyword evidence="3" id="KW-1185">Reference proteome</keyword>
<name>A0A392P7D5_9FABA</name>
<evidence type="ECO:0000313" key="2">
    <source>
        <dbReference type="EMBL" id="MCI07320.1"/>
    </source>
</evidence>
<feature type="chain" id="PRO_5017233665" evidence="1">
    <location>
        <begin position="16"/>
        <end position="64"/>
    </location>
</feature>
<dbReference type="Proteomes" id="UP000265520">
    <property type="component" value="Unassembled WGS sequence"/>
</dbReference>
<accession>A0A392P7D5</accession>
<organism evidence="2 3">
    <name type="scientific">Trifolium medium</name>
    <dbReference type="NCBI Taxonomy" id="97028"/>
    <lineage>
        <taxon>Eukaryota</taxon>
        <taxon>Viridiplantae</taxon>
        <taxon>Streptophyta</taxon>
        <taxon>Embryophyta</taxon>
        <taxon>Tracheophyta</taxon>
        <taxon>Spermatophyta</taxon>
        <taxon>Magnoliopsida</taxon>
        <taxon>eudicotyledons</taxon>
        <taxon>Gunneridae</taxon>
        <taxon>Pentapetalae</taxon>
        <taxon>rosids</taxon>
        <taxon>fabids</taxon>
        <taxon>Fabales</taxon>
        <taxon>Fabaceae</taxon>
        <taxon>Papilionoideae</taxon>
        <taxon>50 kb inversion clade</taxon>
        <taxon>NPAAA clade</taxon>
        <taxon>Hologalegina</taxon>
        <taxon>IRL clade</taxon>
        <taxon>Trifolieae</taxon>
        <taxon>Trifolium</taxon>
    </lineage>
</organism>